<dbReference type="GO" id="GO:0050077">
    <property type="term" value="F:maleylpyruvate isomerase activity"/>
    <property type="evidence" value="ECO:0007669"/>
    <property type="project" value="UniProtKB-EC"/>
</dbReference>
<keyword evidence="3" id="KW-1185">Reference proteome</keyword>
<sequence length="239" mass="25372">MSTRMPDLTTETVVDRLLPEATRRMVRTADALPDPAYAEPSGLPGWTRAHVLAHLALNAEGLATALTGVVEGRPVSMYVSTEARDGDIENLAATGPSVLRSRLLGACTDLHDAIAAVPADASDTTIERVPGGRVFTPGDVPWMRLREVEIHHADLGAGYDRAAWTPEFAAHVLETTLTRGGPAEPLVARATDLDREWAWGASGRVVTGRAVDLAWWLLGRGSGDGVTSEGGALPRIGAW</sequence>
<organism evidence="2 3">
    <name type="scientific">Nocardioides soli</name>
    <dbReference type="NCBI Taxonomy" id="1036020"/>
    <lineage>
        <taxon>Bacteria</taxon>
        <taxon>Bacillati</taxon>
        <taxon>Actinomycetota</taxon>
        <taxon>Actinomycetes</taxon>
        <taxon>Propionibacteriales</taxon>
        <taxon>Nocardioidaceae</taxon>
        <taxon>Nocardioides</taxon>
    </lineage>
</organism>
<dbReference type="InterPro" id="IPR034660">
    <property type="entry name" value="DinB/YfiT-like"/>
</dbReference>
<dbReference type="AlphaFoldDB" id="A0A7W4VZE2"/>
<dbReference type="Proteomes" id="UP000589626">
    <property type="component" value="Unassembled WGS sequence"/>
</dbReference>
<accession>A0A7W4VZE2</accession>
<gene>
    <name evidence="2" type="ORF">FHU40_004453</name>
</gene>
<feature type="domain" description="Mycothiol-dependent maleylpyruvate isomerase metal-binding" evidence="1">
    <location>
        <begin position="19"/>
        <end position="155"/>
    </location>
</feature>
<keyword evidence="2" id="KW-0670">Pyruvate</keyword>
<comment type="caution">
    <text evidence="2">The sequence shown here is derived from an EMBL/GenBank/DDBJ whole genome shotgun (WGS) entry which is preliminary data.</text>
</comment>
<dbReference type="InterPro" id="IPR036527">
    <property type="entry name" value="SCP2_sterol-bd_dom_sf"/>
</dbReference>
<dbReference type="RefSeq" id="WP_183594516.1">
    <property type="nucleotide sequence ID" value="NZ_JACHWR010000003.1"/>
</dbReference>
<name>A0A7W4VZE2_9ACTN</name>
<dbReference type="Pfam" id="PF11716">
    <property type="entry name" value="MDMPI_N"/>
    <property type="match status" value="1"/>
</dbReference>
<reference evidence="2 3" key="1">
    <citation type="submission" date="2020-08" db="EMBL/GenBank/DDBJ databases">
        <title>Sequencing the genomes of 1000 actinobacteria strains.</title>
        <authorList>
            <person name="Klenk H.-P."/>
        </authorList>
    </citation>
    <scope>NUCLEOTIDE SEQUENCE [LARGE SCALE GENOMIC DNA]</scope>
    <source>
        <strain evidence="2 3">DSM 105498</strain>
    </source>
</reference>
<dbReference type="Gene3D" id="1.20.120.450">
    <property type="entry name" value="dinb family like domain"/>
    <property type="match status" value="1"/>
</dbReference>
<dbReference type="EC" id="5.2.1.4" evidence="2"/>
<evidence type="ECO:0000259" key="1">
    <source>
        <dbReference type="Pfam" id="PF11716"/>
    </source>
</evidence>
<evidence type="ECO:0000313" key="3">
    <source>
        <dbReference type="Proteomes" id="UP000589626"/>
    </source>
</evidence>
<proteinExistence type="predicted"/>
<dbReference type="InterPro" id="IPR017517">
    <property type="entry name" value="Maleyloyr_isom"/>
</dbReference>
<evidence type="ECO:0000313" key="2">
    <source>
        <dbReference type="EMBL" id="MBB3044616.1"/>
    </source>
</evidence>
<dbReference type="EMBL" id="JACHWR010000003">
    <property type="protein sequence ID" value="MBB3044616.1"/>
    <property type="molecule type" value="Genomic_DNA"/>
</dbReference>
<protein>
    <submittedName>
        <fullName evidence="2">Maleylpyruvate isomerase</fullName>
        <ecNumber evidence="2">5.2.1.4</ecNumber>
    </submittedName>
</protein>
<dbReference type="NCBIfam" id="TIGR03083">
    <property type="entry name" value="maleylpyruvate isomerase family mycothiol-dependent enzyme"/>
    <property type="match status" value="1"/>
</dbReference>
<dbReference type="SUPFAM" id="SSF109854">
    <property type="entry name" value="DinB/YfiT-like putative metalloenzymes"/>
    <property type="match status" value="1"/>
</dbReference>
<dbReference type="GO" id="GO:0046872">
    <property type="term" value="F:metal ion binding"/>
    <property type="evidence" value="ECO:0007669"/>
    <property type="project" value="InterPro"/>
</dbReference>
<keyword evidence="2" id="KW-0413">Isomerase</keyword>
<dbReference type="SUPFAM" id="SSF55718">
    <property type="entry name" value="SCP-like"/>
    <property type="match status" value="1"/>
</dbReference>
<dbReference type="InterPro" id="IPR024344">
    <property type="entry name" value="MDMPI_metal-binding"/>
</dbReference>